<sequence>MDGWGPMVLLQAGVLLLLVLLLSAVRSCTRRAVQRMELQAPLLPMSPSHRLNVAIRDARAGFLRCSACLFDNFTRFHACAACGARLPSTPFARTRGQASHHFASSSAACVNRSSTDFLRAKLFVRRVDVNGRLFWYRYAPTSTPTSSAFVVQFHRSDDAATSSSGSSMPKRKRRAHVSAHSTALPVLQLVTIAQADAAQFAVPPRHPSEAKRGRVALTLSPVRMRELVELAGRDFPTKYVHFMRATMALVMPADTEMLRLHVARDFILEHSVDVLACVDATNIARTPFHVAFAGEPGLDAGGVQREWRALLLAMFVKPVASATTALFQCTDTTARTYYVNAQAKHILGPEYRLYYNAAGRLLGRALLEGFVLGFHLTVPLLKQVLGQPLCLEDLEDHDPVLYRNLQWLLKNHVSSDLALTFAVADASDSDGHALVDLVPHGRDVAVTDDNKQEYVQRVFEYTVLEQVTGELEALLQGVFDVVPQSLLLLFDYKELQFMWSGVQNIEVNEWRLQTMYSPEELSDHKVTQWFWEIVEAMTNHERQRLLHFATGSSLLPLGGFQALTSSNNKLCPFTICGHETSEYVRSHACFNQLDLPLTTASKEELYSVLHATLKTGLYGFTTD</sequence>
<dbReference type="PANTHER" id="PTHR11254">
    <property type="entry name" value="HECT DOMAIN UBIQUITIN-PROTEIN LIGASE"/>
    <property type="match status" value="1"/>
</dbReference>
<dbReference type="EC" id="2.3.2.26" evidence="3"/>
<comment type="catalytic activity">
    <reaction evidence="1">
        <text>S-ubiquitinyl-[E2 ubiquitin-conjugating enzyme]-L-cysteine + [acceptor protein]-L-lysine = [E2 ubiquitin-conjugating enzyme]-L-cysteine + N(6)-ubiquitinyl-[acceptor protein]-L-lysine.</text>
        <dbReference type="EC" id="2.3.2.26"/>
    </reaction>
</comment>
<feature type="active site" description="Glycyl thioester intermediate" evidence="6">
    <location>
        <position position="589"/>
    </location>
</feature>
<dbReference type="PANTHER" id="PTHR11254:SF440">
    <property type="entry name" value="E3 UBIQUITIN-PROTEIN LIGASE NEDD-4"/>
    <property type="match status" value="1"/>
</dbReference>
<dbReference type="FunFam" id="3.30.2410.10:FF:000009">
    <property type="entry name" value="Probable E3 ubiquitin-protein ligase HECTD2"/>
    <property type="match status" value="1"/>
</dbReference>
<accession>A0AAV2Z021</accession>
<evidence type="ECO:0000259" key="8">
    <source>
        <dbReference type="PROSITE" id="PS50237"/>
    </source>
</evidence>
<dbReference type="InterPro" id="IPR000569">
    <property type="entry name" value="HECT_dom"/>
</dbReference>
<dbReference type="GO" id="GO:0005737">
    <property type="term" value="C:cytoplasm"/>
    <property type="evidence" value="ECO:0007669"/>
    <property type="project" value="TreeGrafter"/>
</dbReference>
<dbReference type="PROSITE" id="PS50237">
    <property type="entry name" value="HECT"/>
    <property type="match status" value="1"/>
</dbReference>
<dbReference type="Gene3D" id="3.90.1750.10">
    <property type="entry name" value="Hect, E3 ligase catalytic domains"/>
    <property type="match status" value="1"/>
</dbReference>
<feature type="domain" description="HECT" evidence="8">
    <location>
        <begin position="279"/>
        <end position="621"/>
    </location>
</feature>
<dbReference type="AlphaFoldDB" id="A0AAV2Z021"/>
<evidence type="ECO:0000256" key="6">
    <source>
        <dbReference type="PROSITE-ProRule" id="PRU00104"/>
    </source>
</evidence>
<dbReference type="Pfam" id="PF00632">
    <property type="entry name" value="HECT"/>
    <property type="match status" value="1"/>
</dbReference>
<dbReference type="SMART" id="SM00119">
    <property type="entry name" value="HECTc"/>
    <property type="match status" value="1"/>
</dbReference>
<evidence type="ECO:0000256" key="3">
    <source>
        <dbReference type="ARBA" id="ARBA00012485"/>
    </source>
</evidence>
<dbReference type="SUPFAM" id="SSF56204">
    <property type="entry name" value="Hect, E3 ligase catalytic domain"/>
    <property type="match status" value="1"/>
</dbReference>
<feature type="chain" id="PRO_5043360098" description="HECT-type E3 ubiquitin transferase" evidence="7">
    <location>
        <begin position="25"/>
        <end position="623"/>
    </location>
</feature>
<organism evidence="9 10">
    <name type="scientific">Lagenidium giganteum</name>
    <dbReference type="NCBI Taxonomy" id="4803"/>
    <lineage>
        <taxon>Eukaryota</taxon>
        <taxon>Sar</taxon>
        <taxon>Stramenopiles</taxon>
        <taxon>Oomycota</taxon>
        <taxon>Peronosporomycetes</taxon>
        <taxon>Pythiales</taxon>
        <taxon>Pythiaceae</taxon>
    </lineage>
</organism>
<evidence type="ECO:0000256" key="5">
    <source>
        <dbReference type="ARBA" id="ARBA00022786"/>
    </source>
</evidence>
<keyword evidence="5 6" id="KW-0833">Ubl conjugation pathway</keyword>
<comment type="pathway">
    <text evidence="2">Protein modification; protein ubiquitination.</text>
</comment>
<proteinExistence type="predicted"/>
<reference evidence="9" key="1">
    <citation type="submission" date="2022-11" db="EMBL/GenBank/DDBJ databases">
        <authorList>
            <person name="Morgan W.R."/>
            <person name="Tartar A."/>
        </authorList>
    </citation>
    <scope>NUCLEOTIDE SEQUENCE</scope>
    <source>
        <strain evidence="9">ARSEF 373</strain>
    </source>
</reference>
<dbReference type="InterPro" id="IPR050409">
    <property type="entry name" value="E3_ubiq-protein_ligase"/>
</dbReference>
<evidence type="ECO:0000256" key="1">
    <source>
        <dbReference type="ARBA" id="ARBA00000885"/>
    </source>
</evidence>
<dbReference type="Gene3D" id="3.30.2160.10">
    <property type="entry name" value="Hect, E3 ligase catalytic domain"/>
    <property type="match status" value="1"/>
</dbReference>
<reference evidence="9" key="2">
    <citation type="journal article" date="2023" name="Microbiol Resour">
        <title>Decontamination and Annotation of the Draft Genome Sequence of the Oomycete Lagenidium giganteum ARSEF 373.</title>
        <authorList>
            <person name="Morgan W.R."/>
            <person name="Tartar A."/>
        </authorList>
    </citation>
    <scope>NUCLEOTIDE SEQUENCE</scope>
    <source>
        <strain evidence="9">ARSEF 373</strain>
    </source>
</reference>
<evidence type="ECO:0000313" key="9">
    <source>
        <dbReference type="EMBL" id="DAZ99408.1"/>
    </source>
</evidence>
<dbReference type="Gene3D" id="3.30.2410.10">
    <property type="entry name" value="Hect, E3 ligase catalytic domain"/>
    <property type="match status" value="1"/>
</dbReference>
<evidence type="ECO:0000256" key="2">
    <source>
        <dbReference type="ARBA" id="ARBA00004906"/>
    </source>
</evidence>
<feature type="signal peptide" evidence="7">
    <location>
        <begin position="1"/>
        <end position="24"/>
    </location>
</feature>
<dbReference type="InterPro" id="IPR035983">
    <property type="entry name" value="Hect_E3_ubiquitin_ligase"/>
</dbReference>
<protein>
    <recommendedName>
        <fullName evidence="3">HECT-type E3 ubiquitin transferase</fullName>
        <ecNumber evidence="3">2.3.2.26</ecNumber>
    </recommendedName>
</protein>
<evidence type="ECO:0000313" key="10">
    <source>
        <dbReference type="Proteomes" id="UP001146120"/>
    </source>
</evidence>
<dbReference type="GO" id="GO:0016567">
    <property type="term" value="P:protein ubiquitination"/>
    <property type="evidence" value="ECO:0007669"/>
    <property type="project" value="TreeGrafter"/>
</dbReference>
<comment type="caution">
    <text evidence="9">The sequence shown here is derived from an EMBL/GenBank/DDBJ whole genome shotgun (WGS) entry which is preliminary data.</text>
</comment>
<gene>
    <name evidence="9" type="ORF">N0F65_005310</name>
</gene>
<name>A0AAV2Z021_9STRA</name>
<keyword evidence="10" id="KW-1185">Reference proteome</keyword>
<evidence type="ECO:0000256" key="4">
    <source>
        <dbReference type="ARBA" id="ARBA00022679"/>
    </source>
</evidence>
<dbReference type="GO" id="GO:0006511">
    <property type="term" value="P:ubiquitin-dependent protein catabolic process"/>
    <property type="evidence" value="ECO:0007669"/>
    <property type="project" value="TreeGrafter"/>
</dbReference>
<dbReference type="Proteomes" id="UP001146120">
    <property type="component" value="Unassembled WGS sequence"/>
</dbReference>
<keyword evidence="7" id="KW-0732">Signal</keyword>
<dbReference type="EMBL" id="DAKRPA010000084">
    <property type="protein sequence ID" value="DAZ99408.1"/>
    <property type="molecule type" value="Genomic_DNA"/>
</dbReference>
<dbReference type="GO" id="GO:0061630">
    <property type="term" value="F:ubiquitin protein ligase activity"/>
    <property type="evidence" value="ECO:0007669"/>
    <property type="project" value="UniProtKB-EC"/>
</dbReference>
<keyword evidence="4" id="KW-0808">Transferase</keyword>
<evidence type="ECO:0000256" key="7">
    <source>
        <dbReference type="SAM" id="SignalP"/>
    </source>
</evidence>